<evidence type="ECO:0000313" key="3">
    <source>
        <dbReference type="EMBL" id="CAG5133823.1"/>
    </source>
</evidence>
<reference evidence="3" key="1">
    <citation type="submission" date="2021-04" db="EMBL/GenBank/DDBJ databases">
        <authorList>
            <consortium name="Molecular Ecology Group"/>
        </authorList>
    </citation>
    <scope>NUCLEOTIDE SEQUENCE</scope>
</reference>
<dbReference type="SUPFAM" id="SSF54236">
    <property type="entry name" value="Ubiquitin-like"/>
    <property type="match status" value="1"/>
</dbReference>
<evidence type="ECO:0000256" key="1">
    <source>
        <dbReference type="SAM" id="MobiDB-lite"/>
    </source>
</evidence>
<feature type="region of interest" description="Disordered" evidence="1">
    <location>
        <begin position="689"/>
        <end position="711"/>
    </location>
</feature>
<protein>
    <recommendedName>
        <fullName evidence="2">Ubiquitin-like domain-containing protein</fullName>
    </recommendedName>
</protein>
<dbReference type="InterPro" id="IPR029071">
    <property type="entry name" value="Ubiquitin-like_domsf"/>
</dbReference>
<accession>A0A8S3ZW57</accession>
<dbReference type="CDD" id="cd17039">
    <property type="entry name" value="Ubl_ubiquitin_like"/>
    <property type="match status" value="1"/>
</dbReference>
<feature type="compositionally biased region" description="Basic residues" evidence="1">
    <location>
        <begin position="639"/>
        <end position="656"/>
    </location>
</feature>
<dbReference type="AlphaFoldDB" id="A0A8S3ZW57"/>
<evidence type="ECO:0000259" key="2">
    <source>
        <dbReference type="PROSITE" id="PS50053"/>
    </source>
</evidence>
<gene>
    <name evidence="3" type="ORF">CUNI_LOCUS19381</name>
</gene>
<dbReference type="EMBL" id="CAJHNH020006512">
    <property type="protein sequence ID" value="CAG5133823.1"/>
    <property type="molecule type" value="Genomic_DNA"/>
</dbReference>
<dbReference type="Gene3D" id="3.10.20.90">
    <property type="entry name" value="Phosphatidylinositol 3-kinase Catalytic Subunit, Chain A, domain 1"/>
    <property type="match status" value="1"/>
</dbReference>
<comment type="caution">
    <text evidence="3">The sequence shown here is derived from an EMBL/GenBank/DDBJ whole genome shotgun (WGS) entry which is preliminary data.</text>
</comment>
<name>A0A8S3ZW57_9EUPU</name>
<dbReference type="SMART" id="SM00213">
    <property type="entry name" value="UBQ"/>
    <property type="match status" value="1"/>
</dbReference>
<sequence>MAGFQIEQQPIQGWGTGHQGERLFNTAPAYNNGPFPEGPIPESIFGDSEDERNPYDAIYGELDLHRVYGQQLAIWTHKNPDTICLFTPIAGDSFMTIVSYARNSLEFNTAVDKMMVLLPGHKRPLDMEHVFIVKPGTAILIVPLYDYMVTIEVKQLAHKIDMVVNITMSVLELKSRLQAEYGYPIDRMDLLYKDKPLENTRFLFEYGLAHSSTLFVLLKVKNDILVHVETFWGKRYHLYIDSCTTAFGIIASILRRTVSHNAVDIVRLYELFLPKHTLVLYLGSRVIDWDRCLGFYKIESGSVLRMSTIGLAHEMDIRKVPIILDTGDVQKLWVSKFDRWSTVVLKLHGMTGYPVNLMKLVFNDKFAIDFSDTIGSVSKTDTIHLDVEAIKRDDDFLYGIPLKFKIAKGITEVLKVAPSRSIKSVKDTLERIGVPNATMYDFIVDGYSLPNNKRVVDVIDEYKVPIELSLRQYPVFIHGHQNIIYKMLAYSKETLATFLMRVKMKTGLSFQDFLLLSCGTVLDDDERLPVFSTRITIKSSIFLIPRKQFRTFFVLYDDWMTKVRIPAHPKLQQIKDVLWKDRKVPEGGLASIGNFMQWYFTANSKDGTRKQTPLKERMIVYEANIGKKYLQMKVEQPNRSKHNRRLSRYQRGKKQRAVSQPANHPTGQFKLPQIPRYMSADANRMGGHKAYNTRPRHGHRVKGERQTGGLRSIPRPVYKYVEPGDQSGEPEDGEMVLCLRHDYTLKTSDGRRQSHFH</sequence>
<organism evidence="3 4">
    <name type="scientific">Candidula unifasciata</name>
    <dbReference type="NCBI Taxonomy" id="100452"/>
    <lineage>
        <taxon>Eukaryota</taxon>
        <taxon>Metazoa</taxon>
        <taxon>Spiralia</taxon>
        <taxon>Lophotrochozoa</taxon>
        <taxon>Mollusca</taxon>
        <taxon>Gastropoda</taxon>
        <taxon>Heterobranchia</taxon>
        <taxon>Euthyneura</taxon>
        <taxon>Panpulmonata</taxon>
        <taxon>Eupulmonata</taxon>
        <taxon>Stylommatophora</taxon>
        <taxon>Helicina</taxon>
        <taxon>Helicoidea</taxon>
        <taxon>Geomitridae</taxon>
        <taxon>Candidula</taxon>
    </lineage>
</organism>
<feature type="region of interest" description="Disordered" evidence="1">
    <location>
        <begin position="636"/>
        <end position="670"/>
    </location>
</feature>
<dbReference type="Proteomes" id="UP000678393">
    <property type="component" value="Unassembled WGS sequence"/>
</dbReference>
<proteinExistence type="predicted"/>
<keyword evidence="4" id="KW-1185">Reference proteome</keyword>
<feature type="compositionally biased region" description="Polar residues" evidence="1">
    <location>
        <begin position="657"/>
        <end position="666"/>
    </location>
</feature>
<dbReference type="PROSITE" id="PS50053">
    <property type="entry name" value="UBIQUITIN_2"/>
    <property type="match status" value="1"/>
</dbReference>
<dbReference type="OrthoDB" id="6122380at2759"/>
<dbReference type="Pfam" id="PF00240">
    <property type="entry name" value="ubiquitin"/>
    <property type="match status" value="1"/>
</dbReference>
<dbReference type="InterPro" id="IPR000626">
    <property type="entry name" value="Ubiquitin-like_dom"/>
</dbReference>
<evidence type="ECO:0000313" key="4">
    <source>
        <dbReference type="Proteomes" id="UP000678393"/>
    </source>
</evidence>
<feature type="domain" description="Ubiquitin-like" evidence="2">
    <location>
        <begin position="149"/>
        <end position="223"/>
    </location>
</feature>